<dbReference type="EMBL" id="JAHQZT010000014">
    <property type="protein sequence ID" value="MBV0933956.1"/>
    <property type="molecule type" value="Genomic_DNA"/>
</dbReference>
<accession>A0ABS6MDP4</accession>
<proteinExistence type="predicted"/>
<evidence type="ECO:0000313" key="2">
    <source>
        <dbReference type="EMBL" id="MBV0933956.1"/>
    </source>
</evidence>
<dbReference type="RefSeq" id="WP_217335365.1">
    <property type="nucleotide sequence ID" value="NZ_JAHQZT010000014.1"/>
</dbReference>
<evidence type="ECO:0000313" key="3">
    <source>
        <dbReference type="Proteomes" id="UP000755551"/>
    </source>
</evidence>
<keyword evidence="3" id="KW-1185">Reference proteome</keyword>
<sequence>MLGVIAALWGFLGICLLFASAIYRLGDMALQMPVGSFEWHHWLALGACLAFMGFAEGYRGFQQNFSPRVAARIRYLRGNVTPLRALLAPVFCMGFFHAQRRRQVVTICLTLGIVGLVMLVRLLEQPWRGIIDAGVVLGLTWGIVSLALFTLQALTRAEFKHSPETPDAPR</sequence>
<evidence type="ECO:0000256" key="1">
    <source>
        <dbReference type="SAM" id="Phobius"/>
    </source>
</evidence>
<comment type="caution">
    <text evidence="2">The sequence shown here is derived from an EMBL/GenBank/DDBJ whole genome shotgun (WGS) entry which is preliminary data.</text>
</comment>
<feature type="transmembrane region" description="Helical" evidence="1">
    <location>
        <begin position="40"/>
        <end position="58"/>
    </location>
</feature>
<name>A0ABS6MDP4_9GAMM</name>
<keyword evidence="1" id="KW-0812">Transmembrane</keyword>
<keyword evidence="1" id="KW-0472">Membrane</keyword>
<gene>
    <name evidence="2" type="ORF">KTN04_11435</name>
</gene>
<dbReference type="Proteomes" id="UP000755551">
    <property type="component" value="Unassembled WGS sequence"/>
</dbReference>
<protein>
    <submittedName>
        <fullName evidence="2">Uncharacterized protein</fullName>
    </submittedName>
</protein>
<reference evidence="2 3" key="1">
    <citation type="submission" date="2021-06" db="EMBL/GenBank/DDBJ databases">
        <title>Bacterium isolated from marine sediment.</title>
        <authorList>
            <person name="Zhu K.-L."/>
            <person name="Du Z.-J."/>
            <person name="Liang Q.-Y."/>
        </authorList>
    </citation>
    <scope>NUCLEOTIDE SEQUENCE [LARGE SCALE GENOMIC DNA]</scope>
    <source>
        <strain evidence="2 3">A346</strain>
    </source>
</reference>
<organism evidence="2 3">
    <name type="scientific">Marinobacterium weihaiense</name>
    <dbReference type="NCBI Taxonomy" id="2851016"/>
    <lineage>
        <taxon>Bacteria</taxon>
        <taxon>Pseudomonadati</taxon>
        <taxon>Pseudomonadota</taxon>
        <taxon>Gammaproteobacteria</taxon>
        <taxon>Oceanospirillales</taxon>
        <taxon>Oceanospirillaceae</taxon>
        <taxon>Marinobacterium</taxon>
    </lineage>
</organism>
<feature type="transmembrane region" description="Helical" evidence="1">
    <location>
        <begin position="135"/>
        <end position="154"/>
    </location>
</feature>
<feature type="transmembrane region" description="Helical" evidence="1">
    <location>
        <begin position="104"/>
        <end position="123"/>
    </location>
</feature>
<keyword evidence="1" id="KW-1133">Transmembrane helix</keyword>